<protein>
    <recommendedName>
        <fullName evidence="13">C2H2-type domain-containing protein</fullName>
    </recommendedName>
</protein>
<evidence type="ECO:0000259" key="13">
    <source>
        <dbReference type="PROSITE" id="PS50157"/>
    </source>
</evidence>
<evidence type="ECO:0000256" key="6">
    <source>
        <dbReference type="ARBA" id="ARBA00022771"/>
    </source>
</evidence>
<feature type="domain" description="C2H2-type" evidence="13">
    <location>
        <begin position="325"/>
        <end position="352"/>
    </location>
</feature>
<dbReference type="Pfam" id="PF00096">
    <property type="entry name" value="zf-C2H2"/>
    <property type="match status" value="5"/>
</dbReference>
<feature type="domain" description="C2H2-type" evidence="13">
    <location>
        <begin position="241"/>
        <end position="263"/>
    </location>
</feature>
<dbReference type="InterPro" id="IPR036236">
    <property type="entry name" value="Znf_C2H2_sf"/>
</dbReference>
<evidence type="ECO:0000256" key="11">
    <source>
        <dbReference type="ARBA" id="ARBA00023242"/>
    </source>
</evidence>
<keyword evidence="5" id="KW-0677">Repeat</keyword>
<dbReference type="Proteomes" id="UP001066276">
    <property type="component" value="Chromosome 10"/>
</dbReference>
<feature type="domain" description="C2H2-type" evidence="13">
    <location>
        <begin position="180"/>
        <end position="207"/>
    </location>
</feature>
<evidence type="ECO:0000256" key="1">
    <source>
        <dbReference type="ARBA" id="ARBA00003767"/>
    </source>
</evidence>
<dbReference type="GO" id="GO:0001228">
    <property type="term" value="F:DNA-binding transcription activator activity, RNA polymerase II-specific"/>
    <property type="evidence" value="ECO:0007669"/>
    <property type="project" value="TreeGrafter"/>
</dbReference>
<keyword evidence="11" id="KW-0539">Nucleus</keyword>
<keyword evidence="15" id="KW-1185">Reference proteome</keyword>
<name>A0AAV7M5P3_PLEWA</name>
<dbReference type="AlphaFoldDB" id="A0AAV7M5P3"/>
<comment type="subcellular location">
    <subcellularLocation>
        <location evidence="2">Nucleus</location>
    </subcellularLocation>
</comment>
<evidence type="ECO:0000256" key="10">
    <source>
        <dbReference type="ARBA" id="ARBA00023163"/>
    </source>
</evidence>
<evidence type="ECO:0000256" key="5">
    <source>
        <dbReference type="ARBA" id="ARBA00022737"/>
    </source>
</evidence>
<feature type="domain" description="C2H2-type" evidence="13">
    <location>
        <begin position="297"/>
        <end position="324"/>
    </location>
</feature>
<evidence type="ECO:0000256" key="7">
    <source>
        <dbReference type="ARBA" id="ARBA00022833"/>
    </source>
</evidence>
<dbReference type="PANTHER" id="PTHR24393">
    <property type="entry name" value="ZINC FINGER PROTEIN"/>
    <property type="match status" value="1"/>
</dbReference>
<keyword evidence="6 12" id="KW-0863">Zinc-finger</keyword>
<keyword evidence="10" id="KW-0804">Transcription</keyword>
<keyword evidence="8" id="KW-0805">Transcription regulation</keyword>
<dbReference type="FunFam" id="3.30.160.60:FF:000100">
    <property type="entry name" value="Zinc finger 45-like"/>
    <property type="match status" value="1"/>
</dbReference>
<dbReference type="GO" id="GO:0000978">
    <property type="term" value="F:RNA polymerase II cis-regulatory region sequence-specific DNA binding"/>
    <property type="evidence" value="ECO:0007669"/>
    <property type="project" value="TreeGrafter"/>
</dbReference>
<keyword evidence="9" id="KW-0238">DNA-binding</keyword>
<proteinExistence type="inferred from homology"/>
<dbReference type="FunFam" id="3.30.160.60:FF:000155">
    <property type="entry name" value="zinc finger protein 133 isoform X1"/>
    <property type="match status" value="1"/>
</dbReference>
<dbReference type="EMBL" id="JANPWB010000014">
    <property type="protein sequence ID" value="KAJ1098454.1"/>
    <property type="molecule type" value="Genomic_DNA"/>
</dbReference>
<dbReference type="GO" id="GO:0005634">
    <property type="term" value="C:nucleus"/>
    <property type="evidence" value="ECO:0007669"/>
    <property type="project" value="UniProtKB-SubCell"/>
</dbReference>
<dbReference type="FunFam" id="3.30.160.60:FF:000771">
    <property type="entry name" value="zinc finger protein 648"/>
    <property type="match status" value="1"/>
</dbReference>
<dbReference type="PROSITE" id="PS00028">
    <property type="entry name" value="ZINC_FINGER_C2H2_1"/>
    <property type="match status" value="7"/>
</dbReference>
<dbReference type="FunFam" id="3.30.160.60:FF:000630">
    <property type="entry name" value="Zinc finger protein 180"/>
    <property type="match status" value="1"/>
</dbReference>
<dbReference type="FunFam" id="3.30.160.60:FF:002343">
    <property type="entry name" value="Zinc finger protein 33A"/>
    <property type="match status" value="1"/>
</dbReference>
<dbReference type="SUPFAM" id="SSF57667">
    <property type="entry name" value="beta-beta-alpha zinc fingers"/>
    <property type="match status" value="4"/>
</dbReference>
<organism evidence="14 15">
    <name type="scientific">Pleurodeles waltl</name>
    <name type="common">Iberian ribbed newt</name>
    <dbReference type="NCBI Taxonomy" id="8319"/>
    <lineage>
        <taxon>Eukaryota</taxon>
        <taxon>Metazoa</taxon>
        <taxon>Chordata</taxon>
        <taxon>Craniata</taxon>
        <taxon>Vertebrata</taxon>
        <taxon>Euteleostomi</taxon>
        <taxon>Amphibia</taxon>
        <taxon>Batrachia</taxon>
        <taxon>Caudata</taxon>
        <taxon>Salamandroidea</taxon>
        <taxon>Salamandridae</taxon>
        <taxon>Pleurodelinae</taxon>
        <taxon>Pleurodeles</taxon>
    </lineage>
</organism>
<sequence>MSTDVVRAIDREKKKKMKAHADVRRRSGRVDLCTVRQNLLQSCGFLSSDEPLQSISSLKSGFFTIHQPGRFSKMAQGEPNMGALKTAHIGGVICEEAIMGQHHEHTIDLSGNSGYCYPNKSTNSPSPVGISQKKPFRIERPLAYTETKKRPFSCLHCEATFTDKITQRAHQKTHRAEKAFHCPHCSKGFDHEITLQMHQQVHTTVNPLTATDPGKKLLAEAARKAKEKLEKNKTLPGEKRYSCTQCEKTFNLEVDLDTHQRMHILEIVFICVECGKSFTQRAYLRKHQKIHTGEKPYVCEMCGRAFNRQEVLVAHQTTHSGDKPYKCSKCDKRFSRKYTLRKHLRLHIGEKSFHCVKCDNTFSQETDLERHIQTHAVEEPNKCF</sequence>
<gene>
    <name evidence="14" type="ORF">NDU88_003565</name>
</gene>
<feature type="domain" description="C2H2-type" evidence="13">
    <location>
        <begin position="152"/>
        <end position="179"/>
    </location>
</feature>
<accession>A0AAV7M5P3</accession>
<evidence type="ECO:0000256" key="4">
    <source>
        <dbReference type="ARBA" id="ARBA00022723"/>
    </source>
</evidence>
<evidence type="ECO:0000256" key="3">
    <source>
        <dbReference type="ARBA" id="ARBA00006991"/>
    </source>
</evidence>
<evidence type="ECO:0000256" key="8">
    <source>
        <dbReference type="ARBA" id="ARBA00023015"/>
    </source>
</evidence>
<comment type="caution">
    <text evidence="14">The sequence shown here is derived from an EMBL/GenBank/DDBJ whole genome shotgun (WGS) entry which is preliminary data.</text>
</comment>
<comment type="function">
    <text evidence="1">May be involved in transcriptional regulation.</text>
</comment>
<dbReference type="InterPro" id="IPR013087">
    <property type="entry name" value="Znf_C2H2_type"/>
</dbReference>
<reference evidence="14" key="1">
    <citation type="journal article" date="2022" name="bioRxiv">
        <title>Sequencing and chromosome-scale assembly of the giantPleurodeles waltlgenome.</title>
        <authorList>
            <person name="Brown T."/>
            <person name="Elewa A."/>
            <person name="Iarovenko S."/>
            <person name="Subramanian E."/>
            <person name="Araus A.J."/>
            <person name="Petzold A."/>
            <person name="Susuki M."/>
            <person name="Suzuki K.-i.T."/>
            <person name="Hayashi T."/>
            <person name="Toyoda A."/>
            <person name="Oliveira C."/>
            <person name="Osipova E."/>
            <person name="Leigh N.D."/>
            <person name="Simon A."/>
            <person name="Yun M.H."/>
        </authorList>
    </citation>
    <scope>NUCLEOTIDE SEQUENCE</scope>
    <source>
        <strain evidence="14">20211129_DDA</strain>
        <tissue evidence="14">Liver</tissue>
    </source>
</reference>
<evidence type="ECO:0000313" key="15">
    <source>
        <dbReference type="Proteomes" id="UP001066276"/>
    </source>
</evidence>
<dbReference type="SMART" id="SM00355">
    <property type="entry name" value="ZnF_C2H2"/>
    <property type="match status" value="7"/>
</dbReference>
<keyword evidence="7" id="KW-0862">Zinc</keyword>
<feature type="domain" description="C2H2-type" evidence="13">
    <location>
        <begin position="353"/>
        <end position="380"/>
    </location>
</feature>
<evidence type="ECO:0000256" key="9">
    <source>
        <dbReference type="ARBA" id="ARBA00023125"/>
    </source>
</evidence>
<evidence type="ECO:0000313" key="14">
    <source>
        <dbReference type="EMBL" id="KAJ1098454.1"/>
    </source>
</evidence>
<dbReference type="PANTHER" id="PTHR24393:SF34">
    <property type="entry name" value="PR_SET DOMAIN 13"/>
    <property type="match status" value="1"/>
</dbReference>
<feature type="domain" description="C2H2-type" evidence="13">
    <location>
        <begin position="269"/>
        <end position="296"/>
    </location>
</feature>
<comment type="similarity">
    <text evidence="3">Belongs to the krueppel C2H2-type zinc-finger protein family.</text>
</comment>
<evidence type="ECO:0000256" key="2">
    <source>
        <dbReference type="ARBA" id="ARBA00004123"/>
    </source>
</evidence>
<keyword evidence="4" id="KW-0479">Metal-binding</keyword>
<dbReference type="PROSITE" id="PS50157">
    <property type="entry name" value="ZINC_FINGER_C2H2_2"/>
    <property type="match status" value="7"/>
</dbReference>
<dbReference type="Gene3D" id="3.30.160.60">
    <property type="entry name" value="Classic Zinc Finger"/>
    <property type="match status" value="7"/>
</dbReference>
<dbReference type="GO" id="GO:0008270">
    <property type="term" value="F:zinc ion binding"/>
    <property type="evidence" value="ECO:0007669"/>
    <property type="project" value="UniProtKB-KW"/>
</dbReference>
<evidence type="ECO:0000256" key="12">
    <source>
        <dbReference type="PROSITE-ProRule" id="PRU00042"/>
    </source>
</evidence>